<accession>A0A8W7PF76</accession>
<feature type="signal peptide" evidence="2">
    <location>
        <begin position="1"/>
        <end position="48"/>
    </location>
</feature>
<organism evidence="3">
    <name type="scientific">Anopheles coluzzii</name>
    <name type="common">African malaria mosquito</name>
    <dbReference type="NCBI Taxonomy" id="1518534"/>
    <lineage>
        <taxon>Eukaryota</taxon>
        <taxon>Metazoa</taxon>
        <taxon>Ecdysozoa</taxon>
        <taxon>Arthropoda</taxon>
        <taxon>Hexapoda</taxon>
        <taxon>Insecta</taxon>
        <taxon>Pterygota</taxon>
        <taxon>Neoptera</taxon>
        <taxon>Endopterygota</taxon>
        <taxon>Diptera</taxon>
        <taxon>Nematocera</taxon>
        <taxon>Culicoidea</taxon>
        <taxon>Culicidae</taxon>
        <taxon>Anophelinae</taxon>
        <taxon>Anopheles</taxon>
    </lineage>
</organism>
<evidence type="ECO:0000256" key="1">
    <source>
        <dbReference type="SAM" id="MobiDB-lite"/>
    </source>
</evidence>
<dbReference type="Proteomes" id="UP000075882">
    <property type="component" value="Unassembled WGS sequence"/>
</dbReference>
<feature type="region of interest" description="Disordered" evidence="1">
    <location>
        <begin position="79"/>
        <end position="102"/>
    </location>
</feature>
<feature type="chain" id="PRO_5036502992" evidence="2">
    <location>
        <begin position="49"/>
        <end position="138"/>
    </location>
</feature>
<dbReference type="EnsemblMetazoa" id="ACOM030872-RA">
    <property type="protein sequence ID" value="ACOM030872-PA.1"/>
    <property type="gene ID" value="ACOM030872"/>
</dbReference>
<reference evidence="3" key="1">
    <citation type="submission" date="2022-08" db="UniProtKB">
        <authorList>
            <consortium name="EnsemblMetazoa"/>
        </authorList>
    </citation>
    <scope>IDENTIFICATION</scope>
</reference>
<evidence type="ECO:0000313" key="3">
    <source>
        <dbReference type="EnsemblMetazoa" id="ACOM030872-PA.1"/>
    </source>
</evidence>
<dbReference type="AlphaFoldDB" id="A0A8W7PF76"/>
<proteinExistence type="predicted"/>
<name>A0A8W7PF76_ANOCL</name>
<protein>
    <submittedName>
        <fullName evidence="3">Uncharacterized protein</fullName>
    </submittedName>
</protein>
<evidence type="ECO:0000256" key="2">
    <source>
        <dbReference type="SAM" id="SignalP"/>
    </source>
</evidence>
<sequence>MLFYAEWQSIDRKQRSSHRRSSTTASSGAVSLLLAALALLATRATVSGQEDSQGFERLPILADGGDEVLMMAHRRSRLTDHKTSKTSHCRRRVPGKPALPAGTHYRRRLPAQQLFCARFRFSSCNLKRYDHFTDLHGR</sequence>
<keyword evidence="2" id="KW-0732">Signal</keyword>
<feature type="compositionally biased region" description="Basic residues" evidence="1">
    <location>
        <begin position="84"/>
        <end position="94"/>
    </location>
</feature>